<sequence length="129" mass="14383">MAPSLAEALKGLDRASDAARKERPRINYDDLIRDIGRMPVVAPGMDDLEKSMRRKAEKERAEAQRRVDDSENFKLMAGILVQMNLDREANRESQKKQAVFNTIMAIVGGVLALGGVVVPFVIEAMKGWK</sequence>
<dbReference type="EMBL" id="BAAAQB010000038">
    <property type="protein sequence ID" value="GAA2141722.1"/>
    <property type="molecule type" value="Genomic_DNA"/>
</dbReference>
<gene>
    <name evidence="2" type="ORF">GCM10009825_30550</name>
</gene>
<organism evidence="2 3">
    <name type="scientific">Arthrobacter humicola</name>
    <dbReference type="NCBI Taxonomy" id="409291"/>
    <lineage>
        <taxon>Bacteria</taxon>
        <taxon>Bacillati</taxon>
        <taxon>Actinomycetota</taxon>
        <taxon>Actinomycetes</taxon>
        <taxon>Micrococcales</taxon>
        <taxon>Micrococcaceae</taxon>
        <taxon>Arthrobacter</taxon>
    </lineage>
</organism>
<keyword evidence="1" id="KW-1133">Transmembrane helix</keyword>
<name>A0ABN2ZG74_9MICC</name>
<protein>
    <submittedName>
        <fullName evidence="2">Uncharacterized protein</fullName>
    </submittedName>
</protein>
<evidence type="ECO:0000313" key="2">
    <source>
        <dbReference type="EMBL" id="GAA2141722.1"/>
    </source>
</evidence>
<evidence type="ECO:0000313" key="3">
    <source>
        <dbReference type="Proteomes" id="UP001500102"/>
    </source>
</evidence>
<reference evidence="2 3" key="1">
    <citation type="journal article" date="2019" name="Int. J. Syst. Evol. Microbiol.">
        <title>The Global Catalogue of Microorganisms (GCM) 10K type strain sequencing project: providing services to taxonomists for standard genome sequencing and annotation.</title>
        <authorList>
            <consortium name="The Broad Institute Genomics Platform"/>
            <consortium name="The Broad Institute Genome Sequencing Center for Infectious Disease"/>
            <person name="Wu L."/>
            <person name="Ma J."/>
        </authorList>
    </citation>
    <scope>NUCLEOTIDE SEQUENCE [LARGE SCALE GENOMIC DNA]</scope>
    <source>
        <strain evidence="2 3">JCM 15921</strain>
    </source>
</reference>
<accession>A0ABN2ZG74</accession>
<evidence type="ECO:0000256" key="1">
    <source>
        <dbReference type="SAM" id="Phobius"/>
    </source>
</evidence>
<keyword evidence="3" id="KW-1185">Reference proteome</keyword>
<keyword evidence="1" id="KW-0812">Transmembrane</keyword>
<keyword evidence="1" id="KW-0472">Membrane</keyword>
<comment type="caution">
    <text evidence="2">The sequence shown here is derived from an EMBL/GenBank/DDBJ whole genome shotgun (WGS) entry which is preliminary data.</text>
</comment>
<feature type="transmembrane region" description="Helical" evidence="1">
    <location>
        <begin position="98"/>
        <end position="122"/>
    </location>
</feature>
<proteinExistence type="predicted"/>
<dbReference type="Proteomes" id="UP001500102">
    <property type="component" value="Unassembled WGS sequence"/>
</dbReference>